<feature type="transmembrane region" description="Helical" evidence="9">
    <location>
        <begin position="280"/>
        <end position="304"/>
    </location>
</feature>
<dbReference type="Pfam" id="PF13520">
    <property type="entry name" value="AA_permease_2"/>
    <property type="match status" value="1"/>
</dbReference>
<evidence type="ECO:0000256" key="2">
    <source>
        <dbReference type="ARBA" id="ARBA00008220"/>
    </source>
</evidence>
<evidence type="ECO:0000256" key="6">
    <source>
        <dbReference type="ARBA" id="ARBA00022989"/>
    </source>
</evidence>
<keyword evidence="7 9" id="KW-0472">Membrane</keyword>
<feature type="transmembrane region" description="Helical" evidence="9">
    <location>
        <begin position="235"/>
        <end position="260"/>
    </location>
</feature>
<protein>
    <recommendedName>
        <fullName evidence="3">Arginine/agmatine antiporter</fullName>
    </recommendedName>
</protein>
<evidence type="ECO:0000256" key="4">
    <source>
        <dbReference type="ARBA" id="ARBA00022475"/>
    </source>
</evidence>
<evidence type="ECO:0000313" key="11">
    <source>
        <dbReference type="Proteomes" id="UP001064632"/>
    </source>
</evidence>
<keyword evidence="5 9" id="KW-0812">Transmembrane</keyword>
<comment type="function">
    <text evidence="8">Major component of the acid-resistance (AR) system allowing enteric pathogens to survive the acidic environment in the stomach. Exchanges extracellular arginine for its intracellular decarboxylation product agmatine (Agm) thereby expelling intracellular protons. Probably undergoes several conformational states in order to translocate the substrate across the membrane; keeps the substrate accessible to only 1 side of the membrane at a time by opening and closing 3 membrane-internal gates.</text>
</comment>
<dbReference type="EMBL" id="CP104694">
    <property type="protein sequence ID" value="UXI69831.1"/>
    <property type="molecule type" value="Genomic_DNA"/>
</dbReference>
<feature type="transmembrane region" description="Helical" evidence="9">
    <location>
        <begin position="16"/>
        <end position="37"/>
    </location>
</feature>
<feature type="transmembrane region" description="Helical" evidence="9">
    <location>
        <begin position="107"/>
        <end position="127"/>
    </location>
</feature>
<evidence type="ECO:0000256" key="7">
    <source>
        <dbReference type="ARBA" id="ARBA00023136"/>
    </source>
</evidence>
<keyword evidence="4" id="KW-1003">Cell membrane</keyword>
<keyword evidence="11" id="KW-1185">Reference proteome</keyword>
<feature type="transmembrane region" description="Helical" evidence="9">
    <location>
        <begin position="133"/>
        <end position="151"/>
    </location>
</feature>
<feature type="transmembrane region" description="Helical" evidence="9">
    <location>
        <begin position="163"/>
        <end position="180"/>
    </location>
</feature>
<gene>
    <name evidence="10" type="ORF">N4264_09455</name>
</gene>
<evidence type="ECO:0000256" key="1">
    <source>
        <dbReference type="ARBA" id="ARBA00004651"/>
    </source>
</evidence>
<name>A0ABY6BII8_9GAMM</name>
<dbReference type="Gene3D" id="1.20.1740.10">
    <property type="entry name" value="Amino acid/polyamine transporter I"/>
    <property type="match status" value="1"/>
</dbReference>
<evidence type="ECO:0000256" key="9">
    <source>
        <dbReference type="SAM" id="Phobius"/>
    </source>
</evidence>
<feature type="transmembrane region" description="Helical" evidence="9">
    <location>
        <begin position="325"/>
        <end position="346"/>
    </location>
</feature>
<dbReference type="InterPro" id="IPR050367">
    <property type="entry name" value="APC_superfamily"/>
</dbReference>
<evidence type="ECO:0000256" key="3">
    <source>
        <dbReference type="ARBA" id="ARBA00021069"/>
    </source>
</evidence>
<accession>A0ABY6BII8</accession>
<feature type="transmembrane region" description="Helical" evidence="9">
    <location>
        <begin position="358"/>
        <end position="379"/>
    </location>
</feature>
<dbReference type="PANTHER" id="PTHR42770">
    <property type="entry name" value="AMINO ACID TRANSPORTER-RELATED"/>
    <property type="match status" value="1"/>
</dbReference>
<dbReference type="RefSeq" id="WP_261696784.1">
    <property type="nucleotide sequence ID" value="NZ_CP104694.1"/>
</dbReference>
<dbReference type="InterPro" id="IPR002293">
    <property type="entry name" value="AA/rel_permease1"/>
</dbReference>
<feature type="transmembrane region" description="Helical" evidence="9">
    <location>
        <begin position="49"/>
        <end position="69"/>
    </location>
</feature>
<evidence type="ECO:0000313" key="10">
    <source>
        <dbReference type="EMBL" id="UXI69831.1"/>
    </source>
</evidence>
<feature type="transmembrane region" description="Helical" evidence="9">
    <location>
        <begin position="386"/>
        <end position="404"/>
    </location>
</feature>
<feature type="transmembrane region" description="Helical" evidence="9">
    <location>
        <begin position="81"/>
        <end position="100"/>
    </location>
</feature>
<proteinExistence type="inferred from homology"/>
<sequence>MADPIASSTLPRAAPLGFWTATALVVGNMIGSGLFLLPSALAVYGSASFLGWACSGVGALLLAAVFARLSQLYPHSGGPYTFARAAFGDAIGFIVGWSYWISVWSAIPAIAIAFAGYAGAVFPALTATPLRSTVTAVITLLACVLVNARGLRTAGGLQLLTTGFKVGVLVIFAAAGLLLADPAHFRPFNPSQQPLWQVTAATSALTLWAFMGLESATIPAGAVANADRTVPRATLAGTAIAIVITIAACTAVAGMVPADLLKASASPFTDAISRLLGDSAAIAVSVLAAVACLGALNGWVLMLGQMPQAIARDGLFPAFFARGSARGVPVIGLAAGAVLATILIAANYQASLVSLFTWAILLSTAACLLPYLVCALALVTLEPRRLWLRLAGVAAAIYTALALAGAGREALAWGAGLVAGGVPLYLWQRYRTQ</sequence>
<comment type="similarity">
    <text evidence="2">Belongs to the amino acid-polyamine-organocation (APC) superfamily. Basic amino acid/polyamine antiporter (APA) (TC 2.A.3.2) family.</text>
</comment>
<reference evidence="10" key="1">
    <citation type="submission" date="2022-09" db="EMBL/GenBank/DDBJ databases">
        <title>Tahibacter sp. nov., isolated from a fresh water.</title>
        <authorList>
            <person name="Baek J.H."/>
            <person name="Lee J.K."/>
            <person name="Kim J.M."/>
            <person name="Jeon C.O."/>
        </authorList>
    </citation>
    <scope>NUCLEOTIDE SEQUENCE</scope>
    <source>
        <strain evidence="10">W38</strain>
    </source>
</reference>
<comment type="subcellular location">
    <subcellularLocation>
        <location evidence="1">Cell membrane</location>
        <topology evidence="1">Multi-pass membrane protein</topology>
    </subcellularLocation>
</comment>
<dbReference type="PIRSF" id="PIRSF006060">
    <property type="entry name" value="AA_transporter"/>
    <property type="match status" value="1"/>
</dbReference>
<evidence type="ECO:0000256" key="5">
    <source>
        <dbReference type="ARBA" id="ARBA00022692"/>
    </source>
</evidence>
<organism evidence="10 11">
    <name type="scientific">Tahibacter amnicola</name>
    <dbReference type="NCBI Taxonomy" id="2976241"/>
    <lineage>
        <taxon>Bacteria</taxon>
        <taxon>Pseudomonadati</taxon>
        <taxon>Pseudomonadota</taxon>
        <taxon>Gammaproteobacteria</taxon>
        <taxon>Lysobacterales</taxon>
        <taxon>Rhodanobacteraceae</taxon>
        <taxon>Tahibacter</taxon>
    </lineage>
</organism>
<dbReference type="Proteomes" id="UP001064632">
    <property type="component" value="Chromosome"/>
</dbReference>
<dbReference type="PANTHER" id="PTHR42770:SF18">
    <property type="entry name" value="ARGININE_AGMATINE ANTIPORTER"/>
    <property type="match status" value="1"/>
</dbReference>
<evidence type="ECO:0000256" key="8">
    <source>
        <dbReference type="ARBA" id="ARBA00045636"/>
    </source>
</evidence>
<keyword evidence="6 9" id="KW-1133">Transmembrane helix</keyword>
<feature type="transmembrane region" description="Helical" evidence="9">
    <location>
        <begin position="200"/>
        <end position="223"/>
    </location>
</feature>
<feature type="transmembrane region" description="Helical" evidence="9">
    <location>
        <begin position="410"/>
        <end position="427"/>
    </location>
</feature>